<gene>
    <name evidence="2" type="ORF">CCR75_006625</name>
</gene>
<feature type="compositionally biased region" description="Polar residues" evidence="1">
    <location>
        <begin position="20"/>
        <end position="42"/>
    </location>
</feature>
<evidence type="ECO:0000313" key="3">
    <source>
        <dbReference type="Proteomes" id="UP000294530"/>
    </source>
</evidence>
<dbReference type="KEGG" id="blac:94350364"/>
<proteinExistence type="predicted"/>
<reference evidence="2 3" key="1">
    <citation type="journal article" date="2021" name="Genome Biol.">
        <title>AFLAP: assembly-free linkage analysis pipeline using k-mers from genome sequencing data.</title>
        <authorList>
            <person name="Fletcher K."/>
            <person name="Zhang L."/>
            <person name="Gil J."/>
            <person name="Han R."/>
            <person name="Cavanaugh K."/>
            <person name="Michelmore R."/>
        </authorList>
    </citation>
    <scope>NUCLEOTIDE SEQUENCE [LARGE SCALE GENOMIC DNA]</scope>
    <source>
        <strain evidence="2 3">SF5</strain>
    </source>
</reference>
<dbReference type="EMBL" id="SHOA02000006">
    <property type="protein sequence ID" value="TDH67205.1"/>
    <property type="molecule type" value="Genomic_DNA"/>
</dbReference>
<accession>A0A976FI57</accession>
<evidence type="ECO:0000256" key="1">
    <source>
        <dbReference type="SAM" id="MobiDB-lite"/>
    </source>
</evidence>
<organism evidence="2 3">
    <name type="scientific">Bremia lactucae</name>
    <name type="common">Lettuce downy mildew</name>
    <dbReference type="NCBI Taxonomy" id="4779"/>
    <lineage>
        <taxon>Eukaryota</taxon>
        <taxon>Sar</taxon>
        <taxon>Stramenopiles</taxon>
        <taxon>Oomycota</taxon>
        <taxon>Peronosporomycetes</taxon>
        <taxon>Peronosporales</taxon>
        <taxon>Peronosporaceae</taxon>
        <taxon>Bremia</taxon>
    </lineage>
</organism>
<sequence>MDLLFGHKCYDAGDERQMTDQDLNWPNSIKTASGGTSRNTENTWKRQKNRLDPTKLAIMQ</sequence>
<keyword evidence="3" id="KW-1185">Reference proteome</keyword>
<dbReference type="AlphaFoldDB" id="A0A976FI57"/>
<dbReference type="Proteomes" id="UP000294530">
    <property type="component" value="Unassembled WGS sequence"/>
</dbReference>
<dbReference type="RefSeq" id="XP_067816704.1">
    <property type="nucleotide sequence ID" value="XM_067964693.1"/>
</dbReference>
<protein>
    <submittedName>
        <fullName evidence="2">Uncharacterized protein</fullName>
    </submittedName>
</protein>
<comment type="caution">
    <text evidence="2">The sequence shown here is derived from an EMBL/GenBank/DDBJ whole genome shotgun (WGS) entry which is preliminary data.</text>
</comment>
<name>A0A976FI57_BRELC</name>
<feature type="region of interest" description="Disordered" evidence="1">
    <location>
        <begin position="19"/>
        <end position="60"/>
    </location>
</feature>
<evidence type="ECO:0000313" key="2">
    <source>
        <dbReference type="EMBL" id="TDH67205.1"/>
    </source>
</evidence>
<dbReference type="GeneID" id="94350364"/>